<dbReference type="WBParaSite" id="SSTP_0001006200.1">
    <property type="protein sequence ID" value="SSTP_0001006200.1"/>
    <property type="gene ID" value="SSTP_0001006200"/>
</dbReference>
<protein>
    <submittedName>
        <fullName evidence="2">PRESAN domain-containing protein</fullName>
    </submittedName>
</protein>
<dbReference type="WBParaSite" id="TCONS_00009901.p1">
    <property type="protein sequence ID" value="TCONS_00009901.p1"/>
    <property type="gene ID" value="XLOC_007621"/>
</dbReference>
<evidence type="ECO:0000313" key="2">
    <source>
        <dbReference type="WBParaSite" id="SSTP_0001006200.1"/>
    </source>
</evidence>
<dbReference type="AlphaFoldDB" id="A0A0K0EKS1"/>
<organism evidence="2">
    <name type="scientific">Strongyloides stercoralis</name>
    <name type="common">Threadworm</name>
    <dbReference type="NCBI Taxonomy" id="6248"/>
    <lineage>
        <taxon>Eukaryota</taxon>
        <taxon>Metazoa</taxon>
        <taxon>Ecdysozoa</taxon>
        <taxon>Nematoda</taxon>
        <taxon>Chromadorea</taxon>
        <taxon>Rhabditida</taxon>
        <taxon>Tylenchina</taxon>
        <taxon>Panagrolaimomorpha</taxon>
        <taxon>Strongyloidoidea</taxon>
        <taxon>Strongyloididae</taxon>
        <taxon>Strongyloides</taxon>
    </lineage>
</organism>
<proteinExistence type="predicted"/>
<keyword evidence="1" id="KW-1185">Reference proteome</keyword>
<name>A0A0K0EKS1_STRER</name>
<dbReference type="Proteomes" id="UP000035681">
    <property type="component" value="Unplaced"/>
</dbReference>
<reference evidence="2" key="1">
    <citation type="submission" date="2015-08" db="UniProtKB">
        <authorList>
            <consortium name="WormBaseParasite"/>
        </authorList>
    </citation>
    <scope>IDENTIFICATION</scope>
</reference>
<sequence length="301" mass="36084">MNNINISTEINNEEEYIEIDFTLNVDHIQGVVLDLKKNNIIDGYTLQEYFNLLINILNSLKNQKKREVKSFSDTCIGRKTKKHKKFGNFKDEIMYLMSTTSTINDSKEKLSSWSLFKKKLLKNELKLNDGRMMNHKFQNIKSHSSTLLTPINGGRKEKFLKCWPSEYDKLLVYVKNEMNLLFEIHNDYNELIERMKVFKNKKEMCKKNVNTYKLLIPPTIRNEYFGTANKKLQLSYIYDKLGFSQKTNENIKNFLKYDELMEYIKFHLLKLELQFHQYEMRIIRLFVKLNVMHKELLELKK</sequence>
<evidence type="ECO:0000313" key="1">
    <source>
        <dbReference type="Proteomes" id="UP000035681"/>
    </source>
</evidence>
<accession>A0A0K0EKS1</accession>